<evidence type="ECO:0000313" key="3">
    <source>
        <dbReference type="Proteomes" id="UP001352852"/>
    </source>
</evidence>
<feature type="compositionally biased region" description="Basic and acidic residues" evidence="1">
    <location>
        <begin position="41"/>
        <end position="56"/>
    </location>
</feature>
<protein>
    <submittedName>
        <fullName evidence="2">Uncharacterized protein</fullName>
    </submittedName>
</protein>
<organism evidence="2 3">
    <name type="scientific">Characodon lateralis</name>
    <dbReference type="NCBI Taxonomy" id="208331"/>
    <lineage>
        <taxon>Eukaryota</taxon>
        <taxon>Metazoa</taxon>
        <taxon>Chordata</taxon>
        <taxon>Craniata</taxon>
        <taxon>Vertebrata</taxon>
        <taxon>Euteleostomi</taxon>
        <taxon>Actinopterygii</taxon>
        <taxon>Neopterygii</taxon>
        <taxon>Teleostei</taxon>
        <taxon>Neoteleostei</taxon>
        <taxon>Acanthomorphata</taxon>
        <taxon>Ovalentaria</taxon>
        <taxon>Atherinomorphae</taxon>
        <taxon>Cyprinodontiformes</taxon>
        <taxon>Goodeidae</taxon>
        <taxon>Characodon</taxon>
    </lineage>
</organism>
<evidence type="ECO:0000313" key="2">
    <source>
        <dbReference type="EMBL" id="MED6264137.1"/>
    </source>
</evidence>
<dbReference type="Proteomes" id="UP001352852">
    <property type="component" value="Unassembled WGS sequence"/>
</dbReference>
<reference evidence="2 3" key="1">
    <citation type="submission" date="2021-06" db="EMBL/GenBank/DDBJ databases">
        <authorList>
            <person name="Palmer J.M."/>
        </authorList>
    </citation>
    <scope>NUCLEOTIDE SEQUENCE [LARGE SCALE GENOMIC DNA]</scope>
    <source>
        <strain evidence="2 3">CL_MEX2019</strain>
        <tissue evidence="2">Muscle</tissue>
    </source>
</reference>
<name>A0ABU7CMD8_9TELE</name>
<accession>A0ABU7CMD8</accession>
<evidence type="ECO:0000256" key="1">
    <source>
        <dbReference type="SAM" id="MobiDB-lite"/>
    </source>
</evidence>
<comment type="caution">
    <text evidence="2">The sequence shown here is derived from an EMBL/GenBank/DDBJ whole genome shotgun (WGS) entry which is preliminary data.</text>
</comment>
<proteinExistence type="predicted"/>
<feature type="region of interest" description="Disordered" evidence="1">
    <location>
        <begin position="41"/>
        <end position="69"/>
    </location>
</feature>
<feature type="region of interest" description="Disordered" evidence="1">
    <location>
        <begin position="1"/>
        <end position="27"/>
    </location>
</feature>
<gene>
    <name evidence="2" type="ORF">CHARACLAT_011642</name>
</gene>
<keyword evidence="3" id="KW-1185">Reference proteome</keyword>
<dbReference type="EMBL" id="JAHUTJ010000780">
    <property type="protein sequence ID" value="MED6264137.1"/>
    <property type="molecule type" value="Genomic_DNA"/>
</dbReference>
<sequence>MKTQSDSMRSLGLTSADFPTPPDPKTTSLYSRILTVYLLDERHAERQTERERERQSRVRPANQSAAGNTCSCLDRQVDSEQIGSRSCDRTAFLVTVAMLIHVCSLQRHGNMTNTQECTPPLVLTESRKPLNNQI</sequence>